<organism evidence="1 2">
    <name type="scientific">Streptomyces marispadix</name>
    <dbReference type="NCBI Taxonomy" id="2922868"/>
    <lineage>
        <taxon>Bacteria</taxon>
        <taxon>Bacillati</taxon>
        <taxon>Actinomycetota</taxon>
        <taxon>Actinomycetes</taxon>
        <taxon>Kitasatosporales</taxon>
        <taxon>Streptomycetaceae</taxon>
        <taxon>Streptomyces</taxon>
    </lineage>
</organism>
<comment type="caution">
    <text evidence="1">The sequence shown here is derived from an EMBL/GenBank/DDBJ whole genome shotgun (WGS) entry which is preliminary data.</text>
</comment>
<dbReference type="RefSeq" id="WP_241060111.1">
    <property type="nucleotide sequence ID" value="NZ_JAKWJU010000002.1"/>
</dbReference>
<reference evidence="1" key="1">
    <citation type="submission" date="2022-03" db="EMBL/GenBank/DDBJ databases">
        <authorList>
            <person name="Santos J.D.N."/>
            <person name="Kallscheuer N."/>
            <person name="Jogler C."/>
            <person name="Lage O.M."/>
        </authorList>
    </citation>
    <scope>NUCLEOTIDE SEQUENCE</scope>
    <source>
        <strain evidence="1">M600PL45_2</strain>
    </source>
</reference>
<name>A0ABS9SZW6_9ACTN</name>
<dbReference type="Proteomes" id="UP001166784">
    <property type="component" value="Unassembled WGS sequence"/>
</dbReference>
<dbReference type="Pfam" id="PF20120">
    <property type="entry name" value="DUF6510"/>
    <property type="match status" value="1"/>
</dbReference>
<proteinExistence type="predicted"/>
<evidence type="ECO:0000313" key="1">
    <source>
        <dbReference type="EMBL" id="MCH6161586.1"/>
    </source>
</evidence>
<reference evidence="1" key="2">
    <citation type="journal article" date="2023" name="Int. J. Syst. Evol. Microbiol.">
        <title>Streptomyces marispadix sp. nov., isolated from marine beach sediment of the Northern Coast of Portugal.</title>
        <authorList>
            <person name="dos Santos J.D.N."/>
            <person name="Vitorino I.R."/>
            <person name="Kallscheuer N."/>
            <person name="Srivastava A."/>
            <person name="Krautwurst S."/>
            <person name="Marz M."/>
            <person name="Jogler C."/>
            <person name="Lobo Da Cunha A."/>
            <person name="Catita J."/>
            <person name="Goncalves H."/>
            <person name="Gonzalez I."/>
            <person name="Reyes F."/>
            <person name="Lage O.M."/>
        </authorList>
    </citation>
    <scope>NUCLEOTIDE SEQUENCE</scope>
    <source>
        <strain evidence="1">M600PL45_2</strain>
    </source>
</reference>
<dbReference type="EMBL" id="JAKWJU010000002">
    <property type="protein sequence ID" value="MCH6161586.1"/>
    <property type="molecule type" value="Genomic_DNA"/>
</dbReference>
<gene>
    <name evidence="1" type="ORF">MMA15_14640</name>
</gene>
<keyword evidence="2" id="KW-1185">Reference proteome</keyword>
<evidence type="ECO:0000313" key="2">
    <source>
        <dbReference type="Proteomes" id="UP001166784"/>
    </source>
</evidence>
<accession>A0ABS9SZW6</accession>
<sequence>MADMTHHPDGDEYEDGNTLAGPLSEIFAVDLTSARGRCANCGVTEPVARLHVYTRAPGLVGRCPHCGHVTLRMMRSPDDAWLDLRGTMTLRIPLTAK</sequence>
<protein>
    <submittedName>
        <fullName evidence="1">DUF6510 family protein</fullName>
    </submittedName>
</protein>
<dbReference type="InterPro" id="IPR045423">
    <property type="entry name" value="DUF6510"/>
</dbReference>